<evidence type="ECO:0000313" key="3">
    <source>
        <dbReference type="EMBL" id="MCE2597259.1"/>
    </source>
</evidence>
<keyword evidence="1" id="KW-0238">DNA-binding</keyword>
<dbReference type="InterPro" id="IPR004437">
    <property type="entry name" value="ParB/RepB/Spo0J"/>
</dbReference>
<reference evidence="3 4" key="1">
    <citation type="journal article" date="2022" name="Environ. Microbiol. Rep.">
        <title>Eco-phylogenetic analyses reveal divergent evolution of vitamin B12 metabolism in the marine bacterial family 'Psychromonadaceae'.</title>
        <authorList>
            <person name="Jin X."/>
            <person name="Yang Y."/>
            <person name="Cao H."/>
            <person name="Gao B."/>
            <person name="Zhao Z."/>
        </authorList>
    </citation>
    <scope>NUCLEOTIDE SEQUENCE [LARGE SCALE GENOMIC DNA]</scope>
    <source>
        <strain evidence="3 4">MKS20</strain>
    </source>
</reference>
<dbReference type="Pfam" id="PF08775">
    <property type="entry name" value="ParB"/>
    <property type="match status" value="1"/>
</dbReference>
<accession>A0ABS8WI01</accession>
<dbReference type="InterPro" id="IPR014884">
    <property type="entry name" value="ParB_fam_C"/>
</dbReference>
<protein>
    <submittedName>
        <fullName evidence="3">ParB/RepB/Spo0J family partition protein</fullName>
    </submittedName>
</protein>
<dbReference type="CDD" id="cd16394">
    <property type="entry name" value="sopB_N"/>
    <property type="match status" value="1"/>
</dbReference>
<keyword evidence="4" id="KW-1185">Reference proteome</keyword>
<name>A0ABS8WI01_9GAMM</name>
<dbReference type="NCBIfam" id="TIGR00180">
    <property type="entry name" value="parB_part"/>
    <property type="match status" value="1"/>
</dbReference>
<gene>
    <name evidence="3" type="ORF">K6Y31_21015</name>
</gene>
<sequence>MTSKRITIGRKIGNTNFAEAIEAQSVTFTLKSGKKVDFTKRHIDAEQLSESTFVEVETNGRDQAGLTPESLADIRRTIKVQQFFPAIGFVASNGKINTLDGSRRRKAALIEEVGLDFLVANEEISADDAKQLARDIQTAKEHNLRELGLELMSLKDSGLNQKEIALERCLSAAKVTRALQAASVPSVMLSVFPDYSLLSHPEYKQLLSIYEEIHAKGMALDDLVAHVMVDKDSFNNELTNDEAKDEILKLYAKHGKLMLNKPKAEKAKVTKLAKLEDSLAYARKKEKGRQINYEFYRISKELQAELDQAIQDVLARNT</sequence>
<dbReference type="EMBL" id="JAIMJA010000037">
    <property type="protein sequence ID" value="MCE2597259.1"/>
    <property type="molecule type" value="Genomic_DNA"/>
</dbReference>
<evidence type="ECO:0000259" key="2">
    <source>
        <dbReference type="Pfam" id="PF08775"/>
    </source>
</evidence>
<dbReference type="PANTHER" id="PTHR38973">
    <property type="entry name" value="PLASMID PARTITIONING CONTROL PROTEIN-RELATED"/>
    <property type="match status" value="1"/>
</dbReference>
<dbReference type="Gene3D" id="1.10.10.2830">
    <property type="match status" value="1"/>
</dbReference>
<evidence type="ECO:0000256" key="1">
    <source>
        <dbReference type="ARBA" id="ARBA00023125"/>
    </source>
</evidence>
<dbReference type="PANTHER" id="PTHR38973:SF1">
    <property type="entry name" value="PLASMID PARTITION PROTEIN B"/>
    <property type="match status" value="1"/>
</dbReference>
<comment type="caution">
    <text evidence="3">The sequence shown here is derived from an EMBL/GenBank/DDBJ whole genome shotgun (WGS) entry which is preliminary data.</text>
</comment>
<dbReference type="RefSeq" id="WP_233055014.1">
    <property type="nucleotide sequence ID" value="NZ_JAIMJA010000037.1"/>
</dbReference>
<dbReference type="Proteomes" id="UP001201273">
    <property type="component" value="Unassembled WGS sequence"/>
</dbReference>
<evidence type="ECO:0000313" key="4">
    <source>
        <dbReference type="Proteomes" id="UP001201273"/>
    </source>
</evidence>
<proteinExistence type="predicted"/>
<organism evidence="3 4">
    <name type="scientific">Motilimonas cestriensis</name>
    <dbReference type="NCBI Taxonomy" id="2742685"/>
    <lineage>
        <taxon>Bacteria</taxon>
        <taxon>Pseudomonadati</taxon>
        <taxon>Pseudomonadota</taxon>
        <taxon>Gammaproteobacteria</taxon>
        <taxon>Alteromonadales</taxon>
        <taxon>Alteromonadales genera incertae sedis</taxon>
        <taxon>Motilimonas</taxon>
    </lineage>
</organism>
<feature type="domain" description="ParB protein family C-terminal" evidence="2">
    <location>
        <begin position="192"/>
        <end position="314"/>
    </location>
</feature>